<gene>
    <name evidence="3" type="ORF">M408DRAFT_329166</name>
</gene>
<evidence type="ECO:0000313" key="4">
    <source>
        <dbReference type="Proteomes" id="UP000054097"/>
    </source>
</evidence>
<dbReference type="OrthoDB" id="19657at2759"/>
<protein>
    <recommendedName>
        <fullName evidence="2">AB hydrolase-1 domain-containing protein</fullName>
    </recommendedName>
</protein>
<dbReference type="InterPro" id="IPR029058">
    <property type="entry name" value="AB_hydrolase_fold"/>
</dbReference>
<dbReference type="PANTHER" id="PTHR43798">
    <property type="entry name" value="MONOACYLGLYCEROL LIPASE"/>
    <property type="match status" value="1"/>
</dbReference>
<evidence type="ECO:0000259" key="2">
    <source>
        <dbReference type="Pfam" id="PF00561"/>
    </source>
</evidence>
<name>A0A0C3B9D0_SERVB</name>
<sequence>MPFVTLDLTSRIFYLIYGGRGEELDTSKPTILLLHPRFFDHEILATQYTDSRLRNDYNLVVIDLHYHGETEVVVDDSQFDYAKIADDIFRVLDSLGVSSCHLFGTSLGALIAIRMAFLHSQRVLSLTLCGTLPPEENSENMTQFRAILDLAMHKDEEGADRMPREMVVSGQLIYFGKWTPPDLVRWDAKSKFVPSNGKLLKKVYSALLDRKAPPKSEWQKITMPVLMIHGGEDIQYPPEVGRLSYDLLPSSTPKSFHVIEGAPHLFAWTHPEVVNKLFADFLRSHGAIA</sequence>
<accession>A0A0C3B9D0</accession>
<dbReference type="PANTHER" id="PTHR43798:SF31">
    <property type="entry name" value="AB HYDROLASE SUPERFAMILY PROTEIN YCLE"/>
    <property type="match status" value="1"/>
</dbReference>
<proteinExistence type="predicted"/>
<feature type="domain" description="AB hydrolase-1" evidence="2">
    <location>
        <begin position="54"/>
        <end position="271"/>
    </location>
</feature>
<keyword evidence="4" id="KW-1185">Reference proteome</keyword>
<dbReference type="SUPFAM" id="SSF53474">
    <property type="entry name" value="alpha/beta-Hydrolases"/>
    <property type="match status" value="1"/>
</dbReference>
<dbReference type="Proteomes" id="UP000054097">
    <property type="component" value="Unassembled WGS sequence"/>
</dbReference>
<dbReference type="AlphaFoldDB" id="A0A0C3B9D0"/>
<keyword evidence="1" id="KW-0378">Hydrolase</keyword>
<dbReference type="EMBL" id="KN824291">
    <property type="protein sequence ID" value="KIM28699.1"/>
    <property type="molecule type" value="Genomic_DNA"/>
</dbReference>
<dbReference type="InterPro" id="IPR000073">
    <property type="entry name" value="AB_hydrolase_1"/>
</dbReference>
<dbReference type="InterPro" id="IPR050266">
    <property type="entry name" value="AB_hydrolase_sf"/>
</dbReference>
<dbReference type="Gene3D" id="3.40.50.1820">
    <property type="entry name" value="alpha/beta hydrolase"/>
    <property type="match status" value="1"/>
</dbReference>
<evidence type="ECO:0000313" key="3">
    <source>
        <dbReference type="EMBL" id="KIM28699.1"/>
    </source>
</evidence>
<dbReference type="GO" id="GO:0016787">
    <property type="term" value="F:hydrolase activity"/>
    <property type="evidence" value="ECO:0007669"/>
    <property type="project" value="UniProtKB-KW"/>
</dbReference>
<dbReference type="Pfam" id="PF00561">
    <property type="entry name" value="Abhydrolase_1"/>
    <property type="match status" value="1"/>
</dbReference>
<dbReference type="HOGENOM" id="CLU_070118_0_0_1"/>
<dbReference type="STRING" id="933852.A0A0C3B9D0"/>
<organism evidence="3 4">
    <name type="scientific">Serendipita vermifera MAFF 305830</name>
    <dbReference type="NCBI Taxonomy" id="933852"/>
    <lineage>
        <taxon>Eukaryota</taxon>
        <taxon>Fungi</taxon>
        <taxon>Dikarya</taxon>
        <taxon>Basidiomycota</taxon>
        <taxon>Agaricomycotina</taxon>
        <taxon>Agaricomycetes</taxon>
        <taxon>Sebacinales</taxon>
        <taxon>Serendipitaceae</taxon>
        <taxon>Serendipita</taxon>
    </lineage>
</organism>
<reference evidence="4" key="2">
    <citation type="submission" date="2015-01" db="EMBL/GenBank/DDBJ databases">
        <title>Evolutionary Origins and Diversification of the Mycorrhizal Mutualists.</title>
        <authorList>
            <consortium name="DOE Joint Genome Institute"/>
            <consortium name="Mycorrhizal Genomics Consortium"/>
            <person name="Kohler A."/>
            <person name="Kuo A."/>
            <person name="Nagy L.G."/>
            <person name="Floudas D."/>
            <person name="Copeland A."/>
            <person name="Barry K.W."/>
            <person name="Cichocki N."/>
            <person name="Veneault-Fourrey C."/>
            <person name="LaButti K."/>
            <person name="Lindquist E.A."/>
            <person name="Lipzen A."/>
            <person name="Lundell T."/>
            <person name="Morin E."/>
            <person name="Murat C."/>
            <person name="Riley R."/>
            <person name="Ohm R."/>
            <person name="Sun H."/>
            <person name="Tunlid A."/>
            <person name="Henrissat B."/>
            <person name="Grigoriev I.V."/>
            <person name="Hibbett D.S."/>
            <person name="Martin F."/>
        </authorList>
    </citation>
    <scope>NUCLEOTIDE SEQUENCE [LARGE SCALE GENOMIC DNA]</scope>
    <source>
        <strain evidence="4">MAFF 305830</strain>
    </source>
</reference>
<reference evidence="3 4" key="1">
    <citation type="submission" date="2014-04" db="EMBL/GenBank/DDBJ databases">
        <authorList>
            <consortium name="DOE Joint Genome Institute"/>
            <person name="Kuo A."/>
            <person name="Zuccaro A."/>
            <person name="Kohler A."/>
            <person name="Nagy L.G."/>
            <person name="Floudas D."/>
            <person name="Copeland A."/>
            <person name="Barry K.W."/>
            <person name="Cichocki N."/>
            <person name="Veneault-Fourrey C."/>
            <person name="LaButti K."/>
            <person name="Lindquist E.A."/>
            <person name="Lipzen A."/>
            <person name="Lundell T."/>
            <person name="Morin E."/>
            <person name="Murat C."/>
            <person name="Sun H."/>
            <person name="Tunlid A."/>
            <person name="Henrissat B."/>
            <person name="Grigoriev I.V."/>
            <person name="Hibbett D.S."/>
            <person name="Martin F."/>
            <person name="Nordberg H.P."/>
            <person name="Cantor M.N."/>
            <person name="Hua S.X."/>
        </authorList>
    </citation>
    <scope>NUCLEOTIDE SEQUENCE [LARGE SCALE GENOMIC DNA]</scope>
    <source>
        <strain evidence="3 4">MAFF 305830</strain>
    </source>
</reference>
<evidence type="ECO:0000256" key="1">
    <source>
        <dbReference type="ARBA" id="ARBA00022801"/>
    </source>
</evidence>
<dbReference type="GO" id="GO:0016020">
    <property type="term" value="C:membrane"/>
    <property type="evidence" value="ECO:0007669"/>
    <property type="project" value="TreeGrafter"/>
</dbReference>